<dbReference type="InterPro" id="IPR006212">
    <property type="entry name" value="Furin_repeat"/>
</dbReference>
<evidence type="ECO:0000313" key="5">
    <source>
        <dbReference type="Proteomes" id="UP000030693"/>
    </source>
</evidence>
<evidence type="ECO:0008006" key="6">
    <source>
        <dbReference type="Google" id="ProtNLM"/>
    </source>
</evidence>
<dbReference type="RefSeq" id="XP_009493174.1">
    <property type="nucleotide sequence ID" value="XM_009494899.1"/>
</dbReference>
<reference evidence="4" key="1">
    <citation type="submission" date="2013-04" db="EMBL/GenBank/DDBJ databases">
        <title>The Genome Sequence of Fonticula alba ATCC 38817.</title>
        <authorList>
            <consortium name="The Broad Institute Genomics Platform"/>
            <person name="Russ C."/>
            <person name="Cuomo C."/>
            <person name="Burger G."/>
            <person name="Gray M.W."/>
            <person name="Holland P.W.H."/>
            <person name="King N."/>
            <person name="Lang F.B.F."/>
            <person name="Roger A.J."/>
            <person name="Ruiz-Trillo I."/>
            <person name="Brown M."/>
            <person name="Walker B."/>
            <person name="Young S."/>
            <person name="Zeng Q."/>
            <person name="Gargeya S."/>
            <person name="Fitzgerald M."/>
            <person name="Haas B."/>
            <person name="Abouelleil A."/>
            <person name="Allen A.W."/>
            <person name="Alvarado L."/>
            <person name="Arachchi H.M."/>
            <person name="Berlin A.M."/>
            <person name="Chapman S.B."/>
            <person name="Gainer-Dewar J."/>
            <person name="Goldberg J."/>
            <person name="Griggs A."/>
            <person name="Gujja S."/>
            <person name="Hansen M."/>
            <person name="Howarth C."/>
            <person name="Imamovic A."/>
            <person name="Ireland A."/>
            <person name="Larimer J."/>
            <person name="McCowan C."/>
            <person name="Murphy C."/>
            <person name="Pearson M."/>
            <person name="Poon T.W."/>
            <person name="Priest M."/>
            <person name="Roberts A."/>
            <person name="Saif S."/>
            <person name="Shea T."/>
            <person name="Sisk P."/>
            <person name="Sykes S."/>
            <person name="Wortman J."/>
            <person name="Nusbaum C."/>
            <person name="Birren B."/>
        </authorList>
    </citation>
    <scope>NUCLEOTIDE SEQUENCE [LARGE SCALE GENOMIC DNA]</scope>
    <source>
        <strain evidence="4">ATCC 38817</strain>
    </source>
</reference>
<proteinExistence type="predicted"/>
<evidence type="ECO:0000256" key="2">
    <source>
        <dbReference type="SAM" id="Phobius"/>
    </source>
</evidence>
<accession>A0A058ZHS4</accession>
<keyword evidence="2" id="KW-0812">Transmembrane</keyword>
<dbReference type="AlphaFoldDB" id="A0A058ZHS4"/>
<feature type="signal peptide" evidence="3">
    <location>
        <begin position="1"/>
        <end position="25"/>
    </location>
</feature>
<dbReference type="OrthoDB" id="298369at2759"/>
<feature type="transmembrane region" description="Helical" evidence="2">
    <location>
        <begin position="307"/>
        <end position="331"/>
    </location>
</feature>
<keyword evidence="2" id="KW-0472">Membrane</keyword>
<dbReference type="Gene3D" id="2.10.220.10">
    <property type="entry name" value="Hormone Receptor, Insulin-like Growth Factor Receptor 1, Chain A, domain 2"/>
    <property type="match status" value="2"/>
</dbReference>
<dbReference type="GeneID" id="20525737"/>
<evidence type="ECO:0000313" key="4">
    <source>
        <dbReference type="EMBL" id="KCV73473.1"/>
    </source>
</evidence>
<dbReference type="SUPFAM" id="SSF57184">
    <property type="entry name" value="Growth factor receptor domain"/>
    <property type="match status" value="2"/>
</dbReference>
<dbReference type="EMBL" id="KB932201">
    <property type="protein sequence ID" value="KCV73473.1"/>
    <property type="molecule type" value="Genomic_DNA"/>
</dbReference>
<keyword evidence="5" id="KW-1185">Reference proteome</keyword>
<dbReference type="Proteomes" id="UP000030693">
    <property type="component" value="Unassembled WGS sequence"/>
</dbReference>
<evidence type="ECO:0000256" key="3">
    <source>
        <dbReference type="SAM" id="SignalP"/>
    </source>
</evidence>
<keyword evidence="3" id="KW-0732">Signal</keyword>
<sequence>MHRRSAWLLLLLMALLIVQSPQVTSSTTVPHLDAPSSPPAEHPTPDRSLAWPNATSPAAAADASAGVSAGPCPSYFNPCSNTQECCPALCEKCTAMPHSCTVKCTACEISYHVLTNYRCHFECPFGHYGVDFAPACLPCHHSCLECMDPYDHCLACVTGVLRPEVGACFQSCPAHQGAATIKYLKKKTGTMPHKVCVDCPANCEDCNQPREDIHCTIASGKGLTCPASTTCWRCKFGYYLLNDEECLSQCPPSYYPDNSTSGDYRCRACAPGCLKCRGPLDSDCDWYHTPPTPPTPPKETTPFDPKVALGVGLTIGLVFLGLSAAVSVFILHKAEVLPDWRSLVKMPTPSDPVPA</sequence>
<feature type="region of interest" description="Disordered" evidence="1">
    <location>
        <begin position="27"/>
        <end position="51"/>
    </location>
</feature>
<organism evidence="4">
    <name type="scientific">Fonticula alba</name>
    <name type="common">Slime mold</name>
    <dbReference type="NCBI Taxonomy" id="691883"/>
    <lineage>
        <taxon>Eukaryota</taxon>
        <taxon>Rotosphaerida</taxon>
        <taxon>Fonticulaceae</taxon>
        <taxon>Fonticula</taxon>
    </lineage>
</organism>
<feature type="chain" id="PRO_5001566470" description="Growth factor receptor domain-containing protein" evidence="3">
    <location>
        <begin position="26"/>
        <end position="355"/>
    </location>
</feature>
<keyword evidence="2" id="KW-1133">Transmembrane helix</keyword>
<dbReference type="SMART" id="SM00261">
    <property type="entry name" value="FU"/>
    <property type="match status" value="3"/>
</dbReference>
<protein>
    <recommendedName>
        <fullName evidence="6">Growth factor receptor domain-containing protein</fullName>
    </recommendedName>
</protein>
<gene>
    <name evidence="4" type="ORF">H696_01012</name>
</gene>
<evidence type="ECO:0000256" key="1">
    <source>
        <dbReference type="SAM" id="MobiDB-lite"/>
    </source>
</evidence>
<dbReference type="InterPro" id="IPR009030">
    <property type="entry name" value="Growth_fac_rcpt_cys_sf"/>
</dbReference>
<name>A0A058ZHS4_FONAL</name>